<dbReference type="InterPro" id="IPR027417">
    <property type="entry name" value="P-loop_NTPase"/>
</dbReference>
<comment type="caution">
    <text evidence="5">The sequence shown here is derived from an EMBL/GenBank/DDBJ whole genome shotgun (WGS) entry which is preliminary data.</text>
</comment>
<dbReference type="InterPro" id="IPR003593">
    <property type="entry name" value="AAA+_ATPase"/>
</dbReference>
<dbReference type="InterPro" id="IPR017871">
    <property type="entry name" value="ABC_transporter-like_CS"/>
</dbReference>
<dbReference type="PROSITE" id="PS50893">
    <property type="entry name" value="ABC_TRANSPORTER_2"/>
    <property type="match status" value="1"/>
</dbReference>
<evidence type="ECO:0000256" key="2">
    <source>
        <dbReference type="ARBA" id="ARBA00022741"/>
    </source>
</evidence>
<protein>
    <submittedName>
        <fullName evidence="5">Putrescine transport ATP-binding protein PotA (TC 3.A.1.11.1)</fullName>
    </submittedName>
</protein>
<dbReference type="STRING" id="1293054.HSACCH_01332"/>
<dbReference type="AlphaFoldDB" id="M5E1J2"/>
<dbReference type="InterPro" id="IPR050093">
    <property type="entry name" value="ABC_SmlMolc_Importer"/>
</dbReference>
<dbReference type="EMBL" id="CAUI01000015">
    <property type="protein sequence ID" value="CCU79432.1"/>
    <property type="molecule type" value="Genomic_DNA"/>
</dbReference>
<dbReference type="PANTHER" id="PTHR42781:SF4">
    <property type="entry name" value="SPERMIDINE_PUTRESCINE IMPORT ATP-BINDING PROTEIN POTA"/>
    <property type="match status" value="1"/>
</dbReference>
<keyword evidence="3 5" id="KW-0067">ATP-binding</keyword>
<dbReference type="OrthoDB" id="9802264at2"/>
<evidence type="ECO:0000313" key="6">
    <source>
        <dbReference type="Proteomes" id="UP000012063"/>
    </source>
</evidence>
<feature type="domain" description="ABC transporter" evidence="4">
    <location>
        <begin position="15"/>
        <end position="249"/>
    </location>
</feature>
<dbReference type="GO" id="GO:0140359">
    <property type="term" value="F:ABC-type transporter activity"/>
    <property type="evidence" value="ECO:0007669"/>
    <property type="project" value="UniProtKB-ARBA"/>
</dbReference>
<reference evidence="6" key="1">
    <citation type="journal article" date="2013" name="Genome Announc.">
        <title>Genome Sequence of Halanaerobium saccharolyticum subsp. saccharolyticum Strain DSM 6643T, a Halophilic Hydrogen-Producing Bacterium.</title>
        <authorList>
            <person name="Kivisto A."/>
            <person name="Larjo A."/>
            <person name="Ciranna A."/>
            <person name="Santala V."/>
            <person name="Roos C."/>
            <person name="Karp M."/>
        </authorList>
    </citation>
    <scope>NUCLEOTIDE SEQUENCE [LARGE SCALE GENOMIC DNA]</scope>
    <source>
        <strain evidence="6">DSM 6643</strain>
    </source>
</reference>
<proteinExistence type="predicted"/>
<dbReference type="GO" id="GO:0016887">
    <property type="term" value="F:ATP hydrolysis activity"/>
    <property type="evidence" value="ECO:0007669"/>
    <property type="project" value="InterPro"/>
</dbReference>
<dbReference type="eggNOG" id="COG3842">
    <property type="taxonomic scope" value="Bacteria"/>
</dbReference>
<gene>
    <name evidence="5" type="ORF">HSACCH_01332</name>
</gene>
<keyword evidence="6" id="KW-1185">Reference proteome</keyword>
<dbReference type="GO" id="GO:0005524">
    <property type="term" value="F:ATP binding"/>
    <property type="evidence" value="ECO:0007669"/>
    <property type="project" value="UniProtKB-KW"/>
</dbReference>
<dbReference type="InterPro" id="IPR003439">
    <property type="entry name" value="ABC_transporter-like_ATP-bd"/>
</dbReference>
<sequence length="366" mass="41438">MVNRNVDFHLEKVPVQLQSLTKKFSDEGKIITAVDNIDITFEKGKLTTLLGPSGCGKTTTLRCIGGFYKPEEGKVLIGSENVRGVPPYKRPTGTVFQNYALFPHMSVFENIAYGLRVKKMSNQEVKDKVNKGLELLQLDNMGGRLPTQLSGGQQQRVAIARLLVNEPKVLLLDEPLSNLDAKLRIYMREEIKNIQRKLGLTTIYVTHDQEEAMTLSDQMAIMNKGRIEQIGTPVEIYNNPANKFVGDFIGEANFLKGYIEKIIDDTAVIRIDDYKIKSKVDTDEFSEDDRVLVMIRPHDVEICDKDEADIITQIRWAAFLGAQVNYQIVMPGDDDFTVYDYQADQIMEANEDINLKIKKSLVIEKL</sequence>
<accession>M5E1J2</accession>
<dbReference type="InterPro" id="IPR008995">
    <property type="entry name" value="Mo/tungstate-bd_C_term_dom"/>
</dbReference>
<evidence type="ECO:0000256" key="1">
    <source>
        <dbReference type="ARBA" id="ARBA00022448"/>
    </source>
</evidence>
<name>M5E1J2_9FIRM</name>
<evidence type="ECO:0000259" key="4">
    <source>
        <dbReference type="PROSITE" id="PS50893"/>
    </source>
</evidence>
<keyword evidence="1" id="KW-0813">Transport</keyword>
<dbReference type="Gene3D" id="3.40.50.300">
    <property type="entry name" value="P-loop containing nucleotide triphosphate hydrolases"/>
    <property type="match status" value="1"/>
</dbReference>
<dbReference type="SMART" id="SM00382">
    <property type="entry name" value="AAA"/>
    <property type="match status" value="1"/>
</dbReference>
<dbReference type="Gene3D" id="2.40.50.100">
    <property type="match status" value="1"/>
</dbReference>
<dbReference type="GO" id="GO:0043190">
    <property type="term" value="C:ATP-binding cassette (ABC) transporter complex"/>
    <property type="evidence" value="ECO:0007669"/>
    <property type="project" value="UniProtKB-ARBA"/>
</dbReference>
<dbReference type="Pfam" id="PF00005">
    <property type="entry name" value="ABC_tran"/>
    <property type="match status" value="1"/>
</dbReference>
<organism evidence="5 6">
    <name type="scientific">Halanaerobium saccharolyticum subsp. saccharolyticum DSM 6643</name>
    <dbReference type="NCBI Taxonomy" id="1293054"/>
    <lineage>
        <taxon>Bacteria</taxon>
        <taxon>Bacillati</taxon>
        <taxon>Bacillota</taxon>
        <taxon>Clostridia</taxon>
        <taxon>Halanaerobiales</taxon>
        <taxon>Halanaerobiaceae</taxon>
        <taxon>Halanaerobium</taxon>
    </lineage>
</organism>
<evidence type="ECO:0000256" key="3">
    <source>
        <dbReference type="ARBA" id="ARBA00022840"/>
    </source>
</evidence>
<dbReference type="InParanoid" id="M5E1J2"/>
<dbReference type="FunFam" id="3.40.50.300:FF:000042">
    <property type="entry name" value="Maltose/maltodextrin ABC transporter, ATP-binding protein"/>
    <property type="match status" value="1"/>
</dbReference>
<dbReference type="PROSITE" id="PS00211">
    <property type="entry name" value="ABC_TRANSPORTER_1"/>
    <property type="match status" value="1"/>
</dbReference>
<dbReference type="RefSeq" id="WP_005488775.1">
    <property type="nucleotide sequence ID" value="NZ_CAUI01000015.1"/>
</dbReference>
<dbReference type="SUPFAM" id="SSF50331">
    <property type="entry name" value="MOP-like"/>
    <property type="match status" value="1"/>
</dbReference>
<dbReference type="PANTHER" id="PTHR42781">
    <property type="entry name" value="SPERMIDINE/PUTRESCINE IMPORT ATP-BINDING PROTEIN POTA"/>
    <property type="match status" value="1"/>
</dbReference>
<keyword evidence="2" id="KW-0547">Nucleotide-binding</keyword>
<dbReference type="Proteomes" id="UP000012063">
    <property type="component" value="Unassembled WGS sequence"/>
</dbReference>
<evidence type="ECO:0000313" key="5">
    <source>
        <dbReference type="EMBL" id="CCU79432.1"/>
    </source>
</evidence>
<dbReference type="SUPFAM" id="SSF52540">
    <property type="entry name" value="P-loop containing nucleoside triphosphate hydrolases"/>
    <property type="match status" value="1"/>
</dbReference>